<dbReference type="PRINTS" id="PR00081">
    <property type="entry name" value="GDHRDH"/>
</dbReference>
<reference evidence="6 7" key="1">
    <citation type="submission" date="2022-11" db="UniProtKB">
        <authorList>
            <consortium name="WormBaseParasite"/>
        </authorList>
    </citation>
    <scope>IDENTIFICATION</scope>
</reference>
<dbReference type="PANTHER" id="PTHR44085">
    <property type="entry name" value="SEPIAPTERIN REDUCTASE"/>
    <property type="match status" value="1"/>
</dbReference>
<keyword evidence="5" id="KW-1185">Reference proteome</keyword>
<accession>A0A914W307</accession>
<proteinExistence type="predicted"/>
<evidence type="ECO:0000256" key="4">
    <source>
        <dbReference type="ARBA" id="ARBA00023002"/>
    </source>
</evidence>
<dbReference type="AlphaFoldDB" id="A0A914W307"/>
<organism evidence="5 7">
    <name type="scientific">Plectus sambesii</name>
    <dbReference type="NCBI Taxonomy" id="2011161"/>
    <lineage>
        <taxon>Eukaryota</taxon>
        <taxon>Metazoa</taxon>
        <taxon>Ecdysozoa</taxon>
        <taxon>Nematoda</taxon>
        <taxon>Chromadorea</taxon>
        <taxon>Plectida</taxon>
        <taxon>Plectina</taxon>
        <taxon>Plectoidea</taxon>
        <taxon>Plectidae</taxon>
        <taxon>Plectus</taxon>
    </lineage>
</organism>
<evidence type="ECO:0000313" key="5">
    <source>
        <dbReference type="Proteomes" id="UP000887566"/>
    </source>
</evidence>
<dbReference type="Proteomes" id="UP000887566">
    <property type="component" value="Unplaced"/>
</dbReference>
<dbReference type="SUPFAM" id="SSF51735">
    <property type="entry name" value="NAD(P)-binding Rossmann-fold domains"/>
    <property type="match status" value="1"/>
</dbReference>
<dbReference type="WBParaSite" id="PSAMB.scaffold2154size24990.g16641.t1">
    <property type="protein sequence ID" value="PSAMB.scaffold2154size24990.g16641.t1"/>
    <property type="gene ID" value="PSAMB.scaffold2154size24990.g16641"/>
</dbReference>
<dbReference type="InterPro" id="IPR036291">
    <property type="entry name" value="NAD(P)-bd_dom_sf"/>
</dbReference>
<dbReference type="InterPro" id="IPR002347">
    <property type="entry name" value="SDR_fam"/>
</dbReference>
<keyword evidence="3" id="KW-0521">NADP</keyword>
<evidence type="ECO:0000313" key="7">
    <source>
        <dbReference type="WBParaSite" id="PSAMB.scaffold2914size20604.g19659.t1"/>
    </source>
</evidence>
<keyword evidence="4" id="KW-0560">Oxidoreductase</keyword>
<comment type="subcellular location">
    <subcellularLocation>
        <location evidence="1">Cytoplasm</location>
    </subcellularLocation>
</comment>
<dbReference type="GO" id="GO:0006729">
    <property type="term" value="P:tetrahydrobiopterin biosynthetic process"/>
    <property type="evidence" value="ECO:0007669"/>
    <property type="project" value="TreeGrafter"/>
</dbReference>
<evidence type="ECO:0000256" key="3">
    <source>
        <dbReference type="ARBA" id="ARBA00022857"/>
    </source>
</evidence>
<protein>
    <submittedName>
        <fullName evidence="6 7">Sepiapterin reductase</fullName>
    </submittedName>
</protein>
<dbReference type="GO" id="GO:0005737">
    <property type="term" value="C:cytoplasm"/>
    <property type="evidence" value="ECO:0007669"/>
    <property type="project" value="UniProtKB-SubCell"/>
</dbReference>
<keyword evidence="2" id="KW-0963">Cytoplasm</keyword>
<dbReference type="GO" id="GO:0004757">
    <property type="term" value="F:sepiapterin reductase (NADP+) activity"/>
    <property type="evidence" value="ECO:0007669"/>
    <property type="project" value="TreeGrafter"/>
</dbReference>
<name>A0A914W307_9BILA</name>
<dbReference type="PANTHER" id="PTHR44085:SF2">
    <property type="entry name" value="SEPIAPTERIN REDUCTASE"/>
    <property type="match status" value="1"/>
</dbReference>
<sequence length="267" mass="28930">MVLHGQKLVCVISGASRGIGRAIALEVGKRAGAGSTLLLLARNSARLDLVQHEITKQRAGEVTVQTSICDIGTATAAEFTQLLNDVKTKAGQVDAAYLIQNAATLGPGDQRASQLTDTALISNYMQLNFNSFVLLNSLFLQTFPSGHRCVVNISSGAAYRNLECFHLYAAAKAARDAFYRCVAAEEKGVRVLNYNPGPTITDMQHEIGDHAWSEELKQWSKKGTSGDGDFLKPEQAVEVLFTLLEEDKYESGTFFNAGGKELSIELK</sequence>
<evidence type="ECO:0000256" key="2">
    <source>
        <dbReference type="ARBA" id="ARBA00022490"/>
    </source>
</evidence>
<dbReference type="InterPro" id="IPR051721">
    <property type="entry name" value="Biopterin_syn/organic_redct"/>
</dbReference>
<dbReference type="Gene3D" id="3.40.50.720">
    <property type="entry name" value="NAD(P)-binding Rossmann-like Domain"/>
    <property type="match status" value="1"/>
</dbReference>
<evidence type="ECO:0000313" key="6">
    <source>
        <dbReference type="WBParaSite" id="PSAMB.scaffold2154size24990.g16641.t1"/>
    </source>
</evidence>
<dbReference type="Pfam" id="PF00106">
    <property type="entry name" value="adh_short"/>
    <property type="match status" value="1"/>
</dbReference>
<dbReference type="WBParaSite" id="PSAMB.scaffold2914size20604.g19659.t1">
    <property type="protein sequence ID" value="PSAMB.scaffold2914size20604.g19659.t1"/>
    <property type="gene ID" value="PSAMB.scaffold2914size20604.g19659"/>
</dbReference>
<evidence type="ECO:0000256" key="1">
    <source>
        <dbReference type="ARBA" id="ARBA00004496"/>
    </source>
</evidence>